<reference evidence="8 9" key="1">
    <citation type="journal article" date="2016" name="Sci. Rep.">
        <title>Peltaster fructicola genome reveals evolution from an invasive phytopathogen to an ectophytic parasite.</title>
        <authorList>
            <person name="Xu C."/>
            <person name="Chen H."/>
            <person name="Gleason M.L."/>
            <person name="Xu J.R."/>
            <person name="Liu H."/>
            <person name="Zhang R."/>
            <person name="Sun G."/>
        </authorList>
    </citation>
    <scope>NUCLEOTIDE SEQUENCE [LARGE SCALE GENOMIC DNA]</scope>
    <source>
        <strain evidence="8 9">LNHT1506</strain>
    </source>
</reference>
<dbReference type="Gene3D" id="3.40.50.200">
    <property type="entry name" value="Peptidase S8/S53 domain"/>
    <property type="match status" value="1"/>
</dbReference>
<feature type="active site" description="Charge relay system" evidence="4">
    <location>
        <position position="167"/>
    </location>
</feature>
<keyword evidence="4" id="KW-0106">Calcium</keyword>
<feature type="binding site" evidence="4">
    <location>
        <position position="460"/>
    </location>
    <ligand>
        <name>Ca(2+)</name>
        <dbReference type="ChEBI" id="CHEBI:29108"/>
    </ligand>
</feature>
<feature type="binding site" evidence="4">
    <location>
        <position position="462"/>
    </location>
    <ligand>
        <name>Ca(2+)</name>
        <dbReference type="ChEBI" id="CHEBI:29108"/>
    </ligand>
</feature>
<keyword evidence="3 4" id="KW-0720">Serine protease</keyword>
<evidence type="ECO:0000256" key="2">
    <source>
        <dbReference type="ARBA" id="ARBA00022801"/>
    </source>
</evidence>
<dbReference type="CDD" id="cd04056">
    <property type="entry name" value="Peptidases_S53"/>
    <property type="match status" value="1"/>
</dbReference>
<evidence type="ECO:0000256" key="1">
    <source>
        <dbReference type="ARBA" id="ARBA00022670"/>
    </source>
</evidence>
<feature type="signal peptide" evidence="6">
    <location>
        <begin position="1"/>
        <end position="20"/>
    </location>
</feature>
<keyword evidence="4" id="KW-0479">Metal-binding</keyword>
<dbReference type="PANTHER" id="PTHR14218">
    <property type="entry name" value="PROTEASE S8 TRIPEPTIDYL PEPTIDASE I CLN2"/>
    <property type="match status" value="1"/>
</dbReference>
<dbReference type="GO" id="GO:0006508">
    <property type="term" value="P:proteolysis"/>
    <property type="evidence" value="ECO:0007669"/>
    <property type="project" value="UniProtKB-KW"/>
</dbReference>
<keyword evidence="6" id="KW-0732">Signal</keyword>
<dbReference type="Pfam" id="PF00082">
    <property type="entry name" value="Peptidase_S8"/>
    <property type="match status" value="1"/>
</dbReference>
<dbReference type="InterPro" id="IPR023828">
    <property type="entry name" value="Peptidase_S8_Ser-AS"/>
</dbReference>
<evidence type="ECO:0000313" key="8">
    <source>
        <dbReference type="EMBL" id="QIX01224.1"/>
    </source>
</evidence>
<dbReference type="GO" id="GO:0046872">
    <property type="term" value="F:metal ion binding"/>
    <property type="evidence" value="ECO:0007669"/>
    <property type="project" value="UniProtKB-UniRule"/>
</dbReference>
<dbReference type="InterPro" id="IPR030400">
    <property type="entry name" value="Sedolisin_dom"/>
</dbReference>
<dbReference type="InterPro" id="IPR036852">
    <property type="entry name" value="Peptidase_S8/S53_dom_sf"/>
</dbReference>
<dbReference type="GO" id="GO:0008240">
    <property type="term" value="F:tripeptidyl-peptidase activity"/>
    <property type="evidence" value="ECO:0007669"/>
    <property type="project" value="TreeGrafter"/>
</dbReference>
<feature type="active site" description="Charge relay system" evidence="4">
    <location>
        <position position="171"/>
    </location>
</feature>
<dbReference type="PROSITE" id="PS00138">
    <property type="entry name" value="SUBTILASE_SER"/>
    <property type="match status" value="1"/>
</dbReference>
<keyword evidence="2 4" id="KW-0378">Hydrolase</keyword>
<feature type="active site" description="Charge relay system" evidence="4">
    <location>
        <position position="386"/>
    </location>
</feature>
<feature type="compositionally biased region" description="Basic and acidic residues" evidence="5">
    <location>
        <begin position="74"/>
        <end position="88"/>
    </location>
</feature>
<name>A0A6H0Y2I4_9PEZI</name>
<evidence type="ECO:0000256" key="4">
    <source>
        <dbReference type="PROSITE-ProRule" id="PRU01032"/>
    </source>
</evidence>
<dbReference type="SUPFAM" id="SSF52743">
    <property type="entry name" value="Subtilisin-like"/>
    <property type="match status" value="1"/>
</dbReference>
<proteinExistence type="predicted"/>
<feature type="binding site" evidence="4">
    <location>
        <position position="430"/>
    </location>
    <ligand>
        <name>Ca(2+)</name>
        <dbReference type="ChEBI" id="CHEBI:29108"/>
    </ligand>
</feature>
<dbReference type="PROSITE" id="PS51695">
    <property type="entry name" value="SEDOLISIN"/>
    <property type="match status" value="1"/>
</dbReference>
<dbReference type="InterPro" id="IPR050819">
    <property type="entry name" value="Tripeptidyl-peptidase_I"/>
</dbReference>
<comment type="cofactor">
    <cofactor evidence="4">
        <name>Ca(2+)</name>
        <dbReference type="ChEBI" id="CHEBI:29108"/>
    </cofactor>
    <text evidence="4">Binds 1 Ca(2+) ion per subunit.</text>
</comment>
<feature type="domain" description="Peptidase S53" evidence="7">
    <location>
        <begin position="94"/>
        <end position="482"/>
    </location>
</feature>
<evidence type="ECO:0000256" key="6">
    <source>
        <dbReference type="SAM" id="SignalP"/>
    </source>
</evidence>
<dbReference type="PANTHER" id="PTHR14218:SF15">
    <property type="entry name" value="TRIPEPTIDYL-PEPTIDASE 1"/>
    <property type="match status" value="1"/>
</dbReference>
<dbReference type="EMBL" id="CP051142">
    <property type="protein sequence ID" value="QIX01224.1"/>
    <property type="molecule type" value="Genomic_DNA"/>
</dbReference>
<keyword evidence="1 4" id="KW-0645">Protease</keyword>
<evidence type="ECO:0000256" key="5">
    <source>
        <dbReference type="SAM" id="MobiDB-lite"/>
    </source>
</evidence>
<sequence length="485" mass="51617">MRSKSLFSSALACLLSLVHSESIADAAAAIANPYSPRYRQFLTATEAIKLAKQLPAISFPFSATQATRRGRTQKARDVPRQKSSRRDTCGANDNVTPSCIRQIYGIEYTPEPNRVTFAVYATEAATYNPSDLNNYLEQYRPEAQGAAYDVIGTGDSSEPSNIEAGFEVALDTQTILGNAWPAQGQLYDIGGVFGPIPGQPYKPFVDFLMGLISNESIPSVVSFSESMAEDFVNPDYARTLCTMMALAGARGVSLLFSSGDNGPSGDTADGPHKVVFEPEFPASCPWVTAVGGTTDLENEVGATSSTIPPFAATFYTASGGGFSNLFEAPAWQKDVTAEYISQYVPSSYENISGFNARGRGIPDVSAFSTNFPTYVNGATLPLAGTSASTPLWAAVIVLLNDYEASNGRPPLGFLNPWLYSLSEESNALYDIVDGGNNKGGCNAATGCNLTDLVGYDVTPGWDAVTGLGRPIFDGLKAALDEFECL</sequence>
<dbReference type="GO" id="GO:0004252">
    <property type="term" value="F:serine-type endopeptidase activity"/>
    <property type="evidence" value="ECO:0007669"/>
    <property type="project" value="UniProtKB-UniRule"/>
</dbReference>
<evidence type="ECO:0000313" key="9">
    <source>
        <dbReference type="Proteomes" id="UP000503462"/>
    </source>
</evidence>
<dbReference type="OrthoDB" id="409122at2759"/>
<dbReference type="AlphaFoldDB" id="A0A6H0Y2I4"/>
<organism evidence="8 9">
    <name type="scientific">Peltaster fructicola</name>
    <dbReference type="NCBI Taxonomy" id="286661"/>
    <lineage>
        <taxon>Eukaryota</taxon>
        <taxon>Fungi</taxon>
        <taxon>Dikarya</taxon>
        <taxon>Ascomycota</taxon>
        <taxon>Pezizomycotina</taxon>
        <taxon>Dothideomycetes</taxon>
        <taxon>Dothideomycetes incertae sedis</taxon>
        <taxon>Peltaster</taxon>
    </lineage>
</organism>
<keyword evidence="9" id="KW-1185">Reference proteome</keyword>
<dbReference type="Proteomes" id="UP000503462">
    <property type="component" value="Chromosome 4"/>
</dbReference>
<protein>
    <recommendedName>
        <fullName evidence="7">Peptidase S53 domain-containing protein</fullName>
    </recommendedName>
</protein>
<evidence type="ECO:0000256" key="3">
    <source>
        <dbReference type="ARBA" id="ARBA00022825"/>
    </source>
</evidence>
<feature type="binding site" evidence="4">
    <location>
        <position position="431"/>
    </location>
    <ligand>
        <name>Ca(2+)</name>
        <dbReference type="ChEBI" id="CHEBI:29108"/>
    </ligand>
</feature>
<accession>A0A6H0Y2I4</accession>
<gene>
    <name evidence="8" type="ORF">AMS68_006741</name>
</gene>
<evidence type="ECO:0000259" key="7">
    <source>
        <dbReference type="PROSITE" id="PS51695"/>
    </source>
</evidence>
<feature type="region of interest" description="Disordered" evidence="5">
    <location>
        <begin position="65"/>
        <end position="91"/>
    </location>
</feature>
<feature type="chain" id="PRO_5026151762" description="Peptidase S53 domain-containing protein" evidence="6">
    <location>
        <begin position="21"/>
        <end position="485"/>
    </location>
</feature>
<dbReference type="InterPro" id="IPR000209">
    <property type="entry name" value="Peptidase_S8/S53_dom"/>
</dbReference>